<dbReference type="RefSeq" id="WP_183972426.1">
    <property type="nucleotide sequence ID" value="NZ_JACIBY010000003.1"/>
</dbReference>
<dbReference type="InterPro" id="IPR057326">
    <property type="entry name" value="KR_dom"/>
</dbReference>
<reference evidence="5 6" key="1">
    <citation type="submission" date="2020-08" db="EMBL/GenBank/DDBJ databases">
        <title>Genomic Encyclopedia of Type Strains, Phase IV (KMG-IV): sequencing the most valuable type-strain genomes for metagenomic binning, comparative biology and taxonomic classification.</title>
        <authorList>
            <person name="Goeker M."/>
        </authorList>
    </citation>
    <scope>NUCLEOTIDE SEQUENCE [LARGE SCALE GENOMIC DNA]</scope>
    <source>
        <strain evidence="5 6">DSM 17976</strain>
    </source>
</reference>
<keyword evidence="6" id="KW-1185">Reference proteome</keyword>
<dbReference type="CDD" id="cd05233">
    <property type="entry name" value="SDR_c"/>
    <property type="match status" value="1"/>
</dbReference>
<name>A0A7W5ZI28_9BACT</name>
<dbReference type="Gene3D" id="3.40.50.720">
    <property type="entry name" value="NAD(P)-binding Rossmann-like Domain"/>
    <property type="match status" value="1"/>
</dbReference>
<dbReference type="PANTHER" id="PTHR24321:SF8">
    <property type="entry name" value="ESTRADIOL 17-BETA-DEHYDROGENASE 8-RELATED"/>
    <property type="match status" value="1"/>
</dbReference>
<evidence type="ECO:0000259" key="4">
    <source>
        <dbReference type="SMART" id="SM00822"/>
    </source>
</evidence>
<accession>A0A7W5ZI28</accession>
<dbReference type="PANTHER" id="PTHR24321">
    <property type="entry name" value="DEHYDROGENASES, SHORT CHAIN"/>
    <property type="match status" value="1"/>
</dbReference>
<dbReference type="PROSITE" id="PS00061">
    <property type="entry name" value="ADH_SHORT"/>
    <property type="match status" value="1"/>
</dbReference>
<evidence type="ECO:0000313" key="5">
    <source>
        <dbReference type="EMBL" id="MBB3837682.1"/>
    </source>
</evidence>
<dbReference type="SUPFAM" id="SSF51735">
    <property type="entry name" value="NAD(P)-binding Rossmann-fold domains"/>
    <property type="match status" value="1"/>
</dbReference>
<dbReference type="InterPro" id="IPR036291">
    <property type="entry name" value="NAD(P)-bd_dom_sf"/>
</dbReference>
<evidence type="ECO:0000256" key="1">
    <source>
        <dbReference type="ARBA" id="ARBA00006484"/>
    </source>
</evidence>
<protein>
    <submittedName>
        <fullName evidence="5">NAD(P)-dependent dehydrogenase (Short-subunit alcohol dehydrogenase family)</fullName>
    </submittedName>
</protein>
<feature type="domain" description="Ketoreductase" evidence="4">
    <location>
        <begin position="6"/>
        <end position="186"/>
    </location>
</feature>
<keyword evidence="2" id="KW-0560">Oxidoreductase</keyword>
<evidence type="ECO:0000256" key="2">
    <source>
        <dbReference type="ARBA" id="ARBA00023002"/>
    </source>
</evidence>
<dbReference type="EMBL" id="JACIBY010000003">
    <property type="protein sequence ID" value="MBB3837682.1"/>
    <property type="molecule type" value="Genomic_DNA"/>
</dbReference>
<keyword evidence="3" id="KW-0520">NAD</keyword>
<proteinExistence type="inferred from homology"/>
<dbReference type="GO" id="GO:0016491">
    <property type="term" value="F:oxidoreductase activity"/>
    <property type="evidence" value="ECO:0007669"/>
    <property type="project" value="UniProtKB-KW"/>
</dbReference>
<sequence>MNFKDQVVIITGGCSGIGRSAALAFAREGAKLFLADLSEKAGDELVEELTGMGAAATFARIDVTDVEDVQRMISDCISYFGNIDVLVNSAGVVGPRARTEKYPIDDFQKVLDVNVNGLFYCMQAVLPHFLSKKRGNIVNIASVAGLGGFAGHIGYSASKHAVVGMTRSAALEFAKHGIRVNAICPAFTLTPMLENAIINDDTNYLEALQNAIPMKRFGKPEEIADAILYAASASSSFMTGHTLVLDGGLLTA</sequence>
<organism evidence="5 6">
    <name type="scientific">Runella defluvii</name>
    <dbReference type="NCBI Taxonomy" id="370973"/>
    <lineage>
        <taxon>Bacteria</taxon>
        <taxon>Pseudomonadati</taxon>
        <taxon>Bacteroidota</taxon>
        <taxon>Cytophagia</taxon>
        <taxon>Cytophagales</taxon>
        <taxon>Spirosomataceae</taxon>
        <taxon>Runella</taxon>
    </lineage>
</organism>
<dbReference type="NCBIfam" id="NF005559">
    <property type="entry name" value="PRK07231.1"/>
    <property type="match status" value="1"/>
</dbReference>
<evidence type="ECO:0000256" key="3">
    <source>
        <dbReference type="ARBA" id="ARBA00023027"/>
    </source>
</evidence>
<dbReference type="AlphaFoldDB" id="A0A7W5ZI28"/>
<dbReference type="FunFam" id="3.40.50.720:FF:000084">
    <property type="entry name" value="Short-chain dehydrogenase reductase"/>
    <property type="match status" value="1"/>
</dbReference>
<evidence type="ECO:0000313" key="6">
    <source>
        <dbReference type="Proteomes" id="UP000541352"/>
    </source>
</evidence>
<comment type="caution">
    <text evidence="5">The sequence shown here is derived from an EMBL/GenBank/DDBJ whole genome shotgun (WGS) entry which is preliminary data.</text>
</comment>
<dbReference type="InterPro" id="IPR002347">
    <property type="entry name" value="SDR_fam"/>
</dbReference>
<dbReference type="Proteomes" id="UP000541352">
    <property type="component" value="Unassembled WGS sequence"/>
</dbReference>
<dbReference type="InterPro" id="IPR020904">
    <property type="entry name" value="Sc_DH/Rdtase_CS"/>
</dbReference>
<dbReference type="PRINTS" id="PR00081">
    <property type="entry name" value="GDHRDH"/>
</dbReference>
<dbReference type="Pfam" id="PF13561">
    <property type="entry name" value="adh_short_C2"/>
    <property type="match status" value="1"/>
</dbReference>
<dbReference type="SMART" id="SM00822">
    <property type="entry name" value="PKS_KR"/>
    <property type="match status" value="1"/>
</dbReference>
<dbReference type="PRINTS" id="PR00080">
    <property type="entry name" value="SDRFAMILY"/>
</dbReference>
<comment type="similarity">
    <text evidence="1">Belongs to the short-chain dehydrogenases/reductases (SDR) family.</text>
</comment>
<gene>
    <name evidence="5" type="ORF">FHS57_001679</name>
</gene>